<dbReference type="Pfam" id="PF00072">
    <property type="entry name" value="Response_reg"/>
    <property type="match status" value="1"/>
</dbReference>
<sequence>MPQYIREASTPLVPQSILIVEDDDLLRDLTAESLSSVYAVNIVVCANADEALHRLSHDETPTLVVTDIHMPGHLDALALAQEIWRKWPSLPVIFMEALLQPEAFNPKTSKMLVTVAATDYAIRAVVVPASVS</sequence>
<name>A0ABD7BJK7_PSEPU</name>
<proteinExistence type="predicted"/>
<evidence type="ECO:0000259" key="3">
    <source>
        <dbReference type="PROSITE" id="PS50110"/>
    </source>
</evidence>
<keyword evidence="1 2" id="KW-0597">Phosphoprotein</keyword>
<feature type="modified residue" description="4-aspartylphosphate" evidence="2">
    <location>
        <position position="67"/>
    </location>
</feature>
<evidence type="ECO:0000256" key="2">
    <source>
        <dbReference type="PROSITE-ProRule" id="PRU00169"/>
    </source>
</evidence>
<dbReference type="Gene3D" id="3.40.50.2300">
    <property type="match status" value="1"/>
</dbReference>
<feature type="domain" description="Response regulatory" evidence="3">
    <location>
        <begin position="16"/>
        <end position="132"/>
    </location>
</feature>
<dbReference type="InterPro" id="IPR050595">
    <property type="entry name" value="Bact_response_regulator"/>
</dbReference>
<protein>
    <submittedName>
        <fullName evidence="4">Response regulator</fullName>
    </submittedName>
</protein>
<accession>A0ABD7BJK7</accession>
<dbReference type="PROSITE" id="PS50110">
    <property type="entry name" value="RESPONSE_REGULATORY"/>
    <property type="match status" value="1"/>
</dbReference>
<gene>
    <name evidence="4" type="ORF">ID616_14300</name>
</gene>
<dbReference type="PANTHER" id="PTHR44591">
    <property type="entry name" value="STRESS RESPONSE REGULATOR PROTEIN 1"/>
    <property type="match status" value="1"/>
</dbReference>
<dbReference type="Proteomes" id="UP000516786">
    <property type="component" value="Chromosome"/>
</dbReference>
<evidence type="ECO:0000256" key="1">
    <source>
        <dbReference type="ARBA" id="ARBA00022553"/>
    </source>
</evidence>
<dbReference type="SMART" id="SM00448">
    <property type="entry name" value="REC"/>
    <property type="match status" value="1"/>
</dbReference>
<evidence type="ECO:0000313" key="4">
    <source>
        <dbReference type="EMBL" id="QOD00784.1"/>
    </source>
</evidence>
<dbReference type="InterPro" id="IPR011006">
    <property type="entry name" value="CheY-like_superfamily"/>
</dbReference>
<dbReference type="PANTHER" id="PTHR44591:SF3">
    <property type="entry name" value="RESPONSE REGULATORY DOMAIN-CONTAINING PROTEIN"/>
    <property type="match status" value="1"/>
</dbReference>
<dbReference type="EMBL" id="CP061723">
    <property type="protein sequence ID" value="QOD00784.1"/>
    <property type="molecule type" value="Genomic_DNA"/>
</dbReference>
<reference evidence="4 5" key="1">
    <citation type="submission" date="2020-09" db="EMBL/GenBank/DDBJ databases">
        <title>Co-existence of a novel multidrug-resistance efflux pump with carbapenem resistance gene blaVIM-2 in one megaplasmid in Pseudomonas putida.</title>
        <authorList>
            <person name="Peng K."/>
            <person name="Li R."/>
        </authorList>
    </citation>
    <scope>NUCLEOTIDE SEQUENCE [LARGE SCALE GENOMIC DNA]</scope>
    <source>
        <strain evidence="4 5">ZXPA-20</strain>
    </source>
</reference>
<dbReference type="RefSeq" id="WP_172901751.1">
    <property type="nucleotide sequence ID" value="NZ_AP015029.1"/>
</dbReference>
<evidence type="ECO:0000313" key="5">
    <source>
        <dbReference type="Proteomes" id="UP000516786"/>
    </source>
</evidence>
<organism evidence="4 5">
    <name type="scientific">Pseudomonas putida</name>
    <name type="common">Arthrobacter siderocapsulatus</name>
    <dbReference type="NCBI Taxonomy" id="303"/>
    <lineage>
        <taxon>Bacteria</taxon>
        <taxon>Pseudomonadati</taxon>
        <taxon>Pseudomonadota</taxon>
        <taxon>Gammaproteobacteria</taxon>
        <taxon>Pseudomonadales</taxon>
        <taxon>Pseudomonadaceae</taxon>
        <taxon>Pseudomonas</taxon>
    </lineage>
</organism>
<dbReference type="SUPFAM" id="SSF52172">
    <property type="entry name" value="CheY-like"/>
    <property type="match status" value="1"/>
</dbReference>
<dbReference type="InterPro" id="IPR001789">
    <property type="entry name" value="Sig_transdc_resp-reg_receiver"/>
</dbReference>
<dbReference type="AlphaFoldDB" id="A0ABD7BJK7"/>